<dbReference type="Proteomes" id="UP000256405">
    <property type="component" value="Unassembled WGS sequence"/>
</dbReference>
<dbReference type="RefSeq" id="WP_086541447.1">
    <property type="nucleotide sequence ID" value="NZ_MSSW01000027.1"/>
</dbReference>
<reference evidence="6 7" key="1">
    <citation type="submission" date="2018-08" db="EMBL/GenBank/DDBJ databases">
        <title>Genomic Encyclopedia of Archaeal and Bacterial Type Strains, Phase II (KMG-II): from individual species to whole genera.</title>
        <authorList>
            <person name="Goeker M."/>
        </authorList>
    </citation>
    <scope>NUCLEOTIDE SEQUENCE [LARGE SCALE GENOMIC DNA]</scope>
    <source>
        <strain evidence="6 7">DSM 15986</strain>
    </source>
</reference>
<comment type="similarity">
    <text evidence="1 3 5">Belongs to the GrpE family.</text>
</comment>
<dbReference type="Gene3D" id="2.30.22.10">
    <property type="entry name" value="Head domain of nucleotide exchange factor GrpE"/>
    <property type="match status" value="1"/>
</dbReference>
<evidence type="ECO:0000256" key="2">
    <source>
        <dbReference type="ARBA" id="ARBA00023186"/>
    </source>
</evidence>
<protein>
    <recommendedName>
        <fullName evidence="3 4">Protein GrpE</fullName>
    </recommendedName>
    <alternativeName>
        <fullName evidence="3">HSP-70 cofactor</fullName>
    </alternativeName>
</protein>
<comment type="subunit">
    <text evidence="3">Homodimer.</text>
</comment>
<keyword evidence="2 3" id="KW-0143">Chaperone</keyword>
<dbReference type="InterPro" id="IPR013805">
    <property type="entry name" value="GrpE_CC"/>
</dbReference>
<evidence type="ECO:0000256" key="4">
    <source>
        <dbReference type="RuleBase" id="RU000639"/>
    </source>
</evidence>
<evidence type="ECO:0000256" key="1">
    <source>
        <dbReference type="ARBA" id="ARBA00009054"/>
    </source>
</evidence>
<dbReference type="GO" id="GO:0006457">
    <property type="term" value="P:protein folding"/>
    <property type="evidence" value="ECO:0007669"/>
    <property type="project" value="InterPro"/>
</dbReference>
<gene>
    <name evidence="3" type="primary">grpE</name>
    <name evidence="6" type="ORF">C8N25_11495</name>
</gene>
<dbReference type="Gene3D" id="3.90.20.20">
    <property type="match status" value="1"/>
</dbReference>
<dbReference type="InterPro" id="IPR000740">
    <property type="entry name" value="GrpE"/>
</dbReference>
<dbReference type="SUPFAM" id="SSF51064">
    <property type="entry name" value="Head domain of nucleotide exchange factor GrpE"/>
    <property type="match status" value="1"/>
</dbReference>
<dbReference type="GO" id="GO:0005737">
    <property type="term" value="C:cytoplasm"/>
    <property type="evidence" value="ECO:0007669"/>
    <property type="project" value="UniProtKB-SubCell"/>
</dbReference>
<organism evidence="6 7">
    <name type="scientific">Algoriphagus antarcticus</name>
    <dbReference type="NCBI Taxonomy" id="238540"/>
    <lineage>
        <taxon>Bacteria</taxon>
        <taxon>Pseudomonadati</taxon>
        <taxon>Bacteroidota</taxon>
        <taxon>Cytophagia</taxon>
        <taxon>Cytophagales</taxon>
        <taxon>Cyclobacteriaceae</taxon>
        <taxon>Algoriphagus</taxon>
    </lineage>
</organism>
<dbReference type="PANTHER" id="PTHR21237">
    <property type="entry name" value="GRPE PROTEIN"/>
    <property type="match status" value="1"/>
</dbReference>
<name>A0A3E0DP72_9BACT</name>
<accession>A0A3E0DP72</accession>
<dbReference type="HAMAP" id="MF_01151">
    <property type="entry name" value="GrpE"/>
    <property type="match status" value="1"/>
</dbReference>
<dbReference type="Pfam" id="PF01025">
    <property type="entry name" value="GrpE"/>
    <property type="match status" value="1"/>
</dbReference>
<evidence type="ECO:0000256" key="5">
    <source>
        <dbReference type="RuleBase" id="RU004478"/>
    </source>
</evidence>
<comment type="caution">
    <text evidence="6">The sequence shown here is derived from an EMBL/GenBank/DDBJ whole genome shotgun (WGS) entry which is preliminary data.</text>
</comment>
<evidence type="ECO:0000313" key="6">
    <source>
        <dbReference type="EMBL" id="REG84746.1"/>
    </source>
</evidence>
<dbReference type="CDD" id="cd00446">
    <property type="entry name" value="GrpE"/>
    <property type="match status" value="1"/>
</dbReference>
<dbReference type="PRINTS" id="PR00773">
    <property type="entry name" value="GRPEPROTEIN"/>
</dbReference>
<dbReference type="SUPFAM" id="SSF58014">
    <property type="entry name" value="Coiled-coil domain of nucleotide exchange factor GrpE"/>
    <property type="match status" value="1"/>
</dbReference>
<dbReference type="GO" id="GO:0042803">
    <property type="term" value="F:protein homodimerization activity"/>
    <property type="evidence" value="ECO:0007669"/>
    <property type="project" value="InterPro"/>
</dbReference>
<comment type="function">
    <text evidence="3 4">Participates actively in the response to hyperosmotic and heat shock by preventing the aggregation of stress-denatured proteins, in association with DnaK and GrpE. It is the nucleotide exchange factor for DnaK and may function as a thermosensor. Unfolded proteins bind initially to DnaJ; upon interaction with the DnaJ-bound protein, DnaK hydrolyzes its bound ATP, resulting in the formation of a stable complex. GrpE releases ADP from DnaK; ATP binding to DnaK triggers the release of the substrate protein, thus completing the reaction cycle. Several rounds of ATP-dependent interactions between DnaJ, DnaK and GrpE are required for fully efficient folding.</text>
</comment>
<keyword evidence="3" id="KW-0963">Cytoplasm</keyword>
<keyword evidence="3 4" id="KW-0346">Stress response</keyword>
<dbReference type="GO" id="GO:0051087">
    <property type="term" value="F:protein-folding chaperone binding"/>
    <property type="evidence" value="ECO:0007669"/>
    <property type="project" value="InterPro"/>
</dbReference>
<comment type="subcellular location">
    <subcellularLocation>
        <location evidence="3">Cytoplasm</location>
    </subcellularLocation>
</comment>
<sequence length="190" mass="21464">MNNKEQVDQEMNLNDENINDATAENISSEMDFEGVEPQNSSEDNKLEYEVADLKDKYLRLYSDFENYRKRTAKERLDLITTASEEVIKDMIPVVDDFERALKASENEIEGSKVREGNLLIFQKLVNTLGSKGLKPMEDLIGKPFDPETQEAITQIPAPSEDLKGKIVDVIEKGYVLGDKVVRYAKVVTGA</sequence>
<dbReference type="PANTHER" id="PTHR21237:SF23">
    <property type="entry name" value="GRPE PROTEIN HOMOLOG, MITOCHONDRIAL"/>
    <property type="match status" value="1"/>
</dbReference>
<dbReference type="EMBL" id="QUNF01000014">
    <property type="protein sequence ID" value="REG84746.1"/>
    <property type="molecule type" value="Genomic_DNA"/>
</dbReference>
<dbReference type="AlphaFoldDB" id="A0A3E0DP72"/>
<proteinExistence type="inferred from homology"/>
<dbReference type="InterPro" id="IPR009012">
    <property type="entry name" value="GrpE_head"/>
</dbReference>
<dbReference type="OrthoDB" id="9812586at2"/>
<dbReference type="GO" id="GO:0000774">
    <property type="term" value="F:adenyl-nucleotide exchange factor activity"/>
    <property type="evidence" value="ECO:0007669"/>
    <property type="project" value="InterPro"/>
</dbReference>
<keyword evidence="7" id="KW-1185">Reference proteome</keyword>
<dbReference type="PROSITE" id="PS01071">
    <property type="entry name" value="GRPE"/>
    <property type="match status" value="1"/>
</dbReference>
<dbReference type="GO" id="GO:0051082">
    <property type="term" value="F:unfolded protein binding"/>
    <property type="evidence" value="ECO:0007669"/>
    <property type="project" value="TreeGrafter"/>
</dbReference>
<evidence type="ECO:0000313" key="7">
    <source>
        <dbReference type="Proteomes" id="UP000256405"/>
    </source>
</evidence>
<evidence type="ECO:0000256" key="3">
    <source>
        <dbReference type="HAMAP-Rule" id="MF_01151"/>
    </source>
</evidence>